<sequence length="168" mass="19490">MWLLRQYPTTGRQCADTASGYPPLPIKERETTFQRTISSRNWPNPEFAALLSSAACKQDTPACSALPEKSNYELREEFVRLVIYYEDLNYEELTELADYENSVSYFSNKEEFVRLVIYYEDLNYEELTELADYEPPTKTALNARLRESRSGVEVSDRITNITGRLKEA</sequence>
<accession>A0AAV4GCH8</accession>
<dbReference type="AlphaFoldDB" id="A0AAV4GCH8"/>
<name>A0AAV4GCH8_9GAST</name>
<evidence type="ECO:0000313" key="1">
    <source>
        <dbReference type="EMBL" id="GFR83367.1"/>
    </source>
</evidence>
<gene>
    <name evidence="1" type="ORF">ElyMa_002388700</name>
</gene>
<dbReference type="Gene3D" id="2.60.470.10">
    <property type="entry name" value="Acid-sensing ion channels like domains"/>
    <property type="match status" value="1"/>
</dbReference>
<evidence type="ECO:0000313" key="2">
    <source>
        <dbReference type="Proteomes" id="UP000762676"/>
    </source>
</evidence>
<proteinExistence type="predicted"/>
<dbReference type="EMBL" id="BMAT01004921">
    <property type="protein sequence ID" value="GFR83367.1"/>
    <property type="molecule type" value="Genomic_DNA"/>
</dbReference>
<reference evidence="1 2" key="1">
    <citation type="journal article" date="2021" name="Elife">
        <title>Chloroplast acquisition without the gene transfer in kleptoplastic sea slugs, Plakobranchus ocellatus.</title>
        <authorList>
            <person name="Maeda T."/>
            <person name="Takahashi S."/>
            <person name="Yoshida T."/>
            <person name="Shimamura S."/>
            <person name="Takaki Y."/>
            <person name="Nagai Y."/>
            <person name="Toyoda A."/>
            <person name="Suzuki Y."/>
            <person name="Arimoto A."/>
            <person name="Ishii H."/>
            <person name="Satoh N."/>
            <person name="Nishiyama T."/>
            <person name="Hasebe M."/>
            <person name="Maruyama T."/>
            <person name="Minagawa J."/>
            <person name="Obokata J."/>
            <person name="Shigenobu S."/>
        </authorList>
    </citation>
    <scope>NUCLEOTIDE SEQUENCE [LARGE SCALE GENOMIC DNA]</scope>
</reference>
<protein>
    <submittedName>
        <fullName evidence="1">Uncharacterized protein</fullName>
    </submittedName>
</protein>
<dbReference type="Proteomes" id="UP000762676">
    <property type="component" value="Unassembled WGS sequence"/>
</dbReference>
<organism evidence="1 2">
    <name type="scientific">Elysia marginata</name>
    <dbReference type="NCBI Taxonomy" id="1093978"/>
    <lineage>
        <taxon>Eukaryota</taxon>
        <taxon>Metazoa</taxon>
        <taxon>Spiralia</taxon>
        <taxon>Lophotrochozoa</taxon>
        <taxon>Mollusca</taxon>
        <taxon>Gastropoda</taxon>
        <taxon>Heterobranchia</taxon>
        <taxon>Euthyneura</taxon>
        <taxon>Panpulmonata</taxon>
        <taxon>Sacoglossa</taxon>
        <taxon>Placobranchoidea</taxon>
        <taxon>Plakobranchidae</taxon>
        <taxon>Elysia</taxon>
    </lineage>
</organism>
<comment type="caution">
    <text evidence="1">The sequence shown here is derived from an EMBL/GenBank/DDBJ whole genome shotgun (WGS) entry which is preliminary data.</text>
</comment>
<keyword evidence="2" id="KW-1185">Reference proteome</keyword>